<evidence type="ECO:0000313" key="1">
    <source>
        <dbReference type="EMBL" id="GLR72675.1"/>
    </source>
</evidence>
<gene>
    <name evidence="1" type="ORF">GCM10007852_35830</name>
</gene>
<reference evidence="1" key="2">
    <citation type="submission" date="2023-01" db="EMBL/GenBank/DDBJ databases">
        <title>Draft genome sequence of Agaribacter marinus strain NBRC 110023.</title>
        <authorList>
            <person name="Sun Q."/>
            <person name="Mori K."/>
        </authorList>
    </citation>
    <scope>NUCLEOTIDE SEQUENCE</scope>
    <source>
        <strain evidence="1">NBRC 110023</strain>
    </source>
</reference>
<evidence type="ECO:0000313" key="2">
    <source>
        <dbReference type="Proteomes" id="UP001156601"/>
    </source>
</evidence>
<organism evidence="1 2">
    <name type="scientific">Agaribacter marinus</name>
    <dbReference type="NCBI Taxonomy" id="1431249"/>
    <lineage>
        <taxon>Bacteria</taxon>
        <taxon>Pseudomonadati</taxon>
        <taxon>Pseudomonadota</taxon>
        <taxon>Gammaproteobacteria</taxon>
        <taxon>Alteromonadales</taxon>
        <taxon>Alteromonadaceae</taxon>
        <taxon>Agaribacter</taxon>
    </lineage>
</organism>
<comment type="caution">
    <text evidence="1">The sequence shown here is derived from an EMBL/GenBank/DDBJ whole genome shotgun (WGS) entry which is preliminary data.</text>
</comment>
<reference evidence="1" key="1">
    <citation type="journal article" date="2014" name="Int. J. Syst. Evol. Microbiol.">
        <title>Complete genome sequence of Corynebacterium casei LMG S-19264T (=DSM 44701T), isolated from a smear-ripened cheese.</title>
        <authorList>
            <consortium name="US DOE Joint Genome Institute (JGI-PGF)"/>
            <person name="Walter F."/>
            <person name="Albersmeier A."/>
            <person name="Kalinowski J."/>
            <person name="Ruckert C."/>
        </authorList>
    </citation>
    <scope>NUCLEOTIDE SEQUENCE</scope>
    <source>
        <strain evidence="1">NBRC 110023</strain>
    </source>
</reference>
<protein>
    <recommendedName>
        <fullName evidence="3">Holin of 3TMs, for gene-transfer release</fullName>
    </recommendedName>
</protein>
<dbReference type="RefSeq" id="WP_284219089.1">
    <property type="nucleotide sequence ID" value="NZ_BSOT01000012.1"/>
</dbReference>
<proteinExistence type="predicted"/>
<dbReference type="EMBL" id="BSOT01000012">
    <property type="protein sequence ID" value="GLR72675.1"/>
    <property type="molecule type" value="Genomic_DNA"/>
</dbReference>
<sequence length="168" mass="19237">MSFFNKVTEFLTGGFGSKIVDKVLKQFPDRLSDAEKAQIQAAIIDASREHEMKLLQFAKEQEEEFNQRIIEMEGTAKDLAQFGWLGRIIIFLRGAQRPIWGYSVLWIDFMVFSGKWELHEMSKTIGNNVVGSNIESAFWVINLLVLGFLFGERAMKNVLPLFKGLNTK</sequence>
<accession>A0AA37T2B4</accession>
<evidence type="ECO:0008006" key="3">
    <source>
        <dbReference type="Google" id="ProtNLM"/>
    </source>
</evidence>
<name>A0AA37T2B4_9ALTE</name>
<dbReference type="Proteomes" id="UP001156601">
    <property type="component" value="Unassembled WGS sequence"/>
</dbReference>
<dbReference type="AlphaFoldDB" id="A0AA37T2B4"/>
<keyword evidence="2" id="KW-1185">Reference proteome</keyword>